<dbReference type="InterPro" id="IPR023811">
    <property type="entry name" value="CHP04076"/>
</dbReference>
<name>A0A0S7WSH2_UNCT6</name>
<dbReference type="Proteomes" id="UP000052008">
    <property type="component" value="Unassembled WGS sequence"/>
</dbReference>
<dbReference type="EMBL" id="LIZS01000030">
    <property type="protein sequence ID" value="KPJ53105.1"/>
    <property type="molecule type" value="Genomic_DNA"/>
</dbReference>
<evidence type="ECO:0008006" key="3">
    <source>
        <dbReference type="Google" id="ProtNLM"/>
    </source>
</evidence>
<dbReference type="NCBIfam" id="TIGR04076">
    <property type="entry name" value="TIGR04076 family protein"/>
    <property type="match status" value="1"/>
</dbReference>
<evidence type="ECO:0000313" key="2">
    <source>
        <dbReference type="Proteomes" id="UP000052008"/>
    </source>
</evidence>
<dbReference type="STRING" id="1703770.AMJ39_05875"/>
<proteinExistence type="predicted"/>
<comment type="caution">
    <text evidence="1">The sequence shown here is derived from an EMBL/GenBank/DDBJ whole genome shotgun (WGS) entry which is preliminary data.</text>
</comment>
<sequence>MAEDERRVRIKVVKILERGVCPYGLKVGDEFVMGGEFPAGFCSWALATILPFIATVRFGGDLPWEEEKGVAHVCCPDPDNPVVFEITRLAD</sequence>
<protein>
    <recommendedName>
        <fullName evidence="3">TIGR04076 family protein</fullName>
    </recommendedName>
</protein>
<reference evidence="1 2" key="1">
    <citation type="journal article" date="2015" name="Microbiome">
        <title>Genomic resolution of linkages in carbon, nitrogen, and sulfur cycling among widespread estuary sediment bacteria.</title>
        <authorList>
            <person name="Baker B.J."/>
            <person name="Lazar C.S."/>
            <person name="Teske A.P."/>
            <person name="Dick G.J."/>
        </authorList>
    </citation>
    <scope>NUCLEOTIDE SEQUENCE [LARGE SCALE GENOMIC DNA]</scope>
    <source>
        <strain evidence="1">DG_24</strain>
    </source>
</reference>
<gene>
    <name evidence="1" type="ORF">AMJ39_05875</name>
</gene>
<organism evidence="1 2">
    <name type="scientific">candidate division TA06 bacterium DG_24</name>
    <dbReference type="NCBI Taxonomy" id="1703770"/>
    <lineage>
        <taxon>Bacteria</taxon>
        <taxon>Bacteria division TA06</taxon>
    </lineage>
</organism>
<dbReference type="AlphaFoldDB" id="A0A0S7WSH2"/>
<accession>A0A0S7WSH2</accession>
<evidence type="ECO:0000313" key="1">
    <source>
        <dbReference type="EMBL" id="KPJ53105.1"/>
    </source>
</evidence>